<sequence length="48" mass="5121">MSELMRWYPVLWRLGSGVSFAALASRRNDEGVVGCSLVSGLECGGVGF</sequence>
<dbReference type="EMBL" id="JACHWZ010000020">
    <property type="protein sequence ID" value="MBB3062807.1"/>
    <property type="molecule type" value="Genomic_DNA"/>
</dbReference>
<dbReference type="AlphaFoldDB" id="A0A7W4WEJ4"/>
<proteinExistence type="predicted"/>
<gene>
    <name evidence="1" type="ORF">FHS09_003656</name>
</gene>
<protein>
    <submittedName>
        <fullName evidence="1">Uncharacterized protein</fullName>
    </submittedName>
</protein>
<accession>A0A7W4WEJ4</accession>
<comment type="caution">
    <text evidence="1">The sequence shown here is derived from an EMBL/GenBank/DDBJ whole genome shotgun (WGS) entry which is preliminary data.</text>
</comment>
<evidence type="ECO:0000313" key="1">
    <source>
        <dbReference type="EMBL" id="MBB3062807.1"/>
    </source>
</evidence>
<organism evidence="1 2">
    <name type="scientific">Microbulbifer rhizosphaerae</name>
    <dbReference type="NCBI Taxonomy" id="1562603"/>
    <lineage>
        <taxon>Bacteria</taxon>
        <taxon>Pseudomonadati</taxon>
        <taxon>Pseudomonadota</taxon>
        <taxon>Gammaproteobacteria</taxon>
        <taxon>Cellvibrionales</taxon>
        <taxon>Microbulbiferaceae</taxon>
        <taxon>Microbulbifer</taxon>
    </lineage>
</organism>
<dbReference type="Proteomes" id="UP000535937">
    <property type="component" value="Unassembled WGS sequence"/>
</dbReference>
<evidence type="ECO:0000313" key="2">
    <source>
        <dbReference type="Proteomes" id="UP000535937"/>
    </source>
</evidence>
<keyword evidence="2" id="KW-1185">Reference proteome</keyword>
<name>A0A7W4WEJ4_9GAMM</name>
<reference evidence="1 2" key="1">
    <citation type="submission" date="2020-08" db="EMBL/GenBank/DDBJ databases">
        <title>Genomic Encyclopedia of Type Strains, Phase III (KMG-III): the genomes of soil and plant-associated and newly described type strains.</title>
        <authorList>
            <person name="Whitman W."/>
        </authorList>
    </citation>
    <scope>NUCLEOTIDE SEQUENCE [LARGE SCALE GENOMIC DNA]</scope>
    <source>
        <strain evidence="1 2">CECT 8799</strain>
    </source>
</reference>